<dbReference type="Gene3D" id="6.10.140.2220">
    <property type="match status" value="1"/>
</dbReference>
<dbReference type="Gene3D" id="1.25.40.10">
    <property type="entry name" value="Tetratricopeptide repeat domain"/>
    <property type="match status" value="1"/>
</dbReference>
<feature type="domain" description="MYND-type" evidence="7">
    <location>
        <begin position="59"/>
        <end position="116"/>
    </location>
</feature>
<dbReference type="Pfam" id="PF00856">
    <property type="entry name" value="SET"/>
    <property type="match status" value="1"/>
</dbReference>
<evidence type="ECO:0000256" key="3">
    <source>
        <dbReference type="ARBA" id="ARBA00022833"/>
    </source>
</evidence>
<keyword evidence="9" id="KW-1185">Reference proteome</keyword>
<dbReference type="EMBL" id="MCFF01000010">
    <property type="protein sequence ID" value="ORZ22863.1"/>
    <property type="molecule type" value="Genomic_DNA"/>
</dbReference>
<dbReference type="InterPro" id="IPR001214">
    <property type="entry name" value="SET_dom"/>
</dbReference>
<dbReference type="InterPro" id="IPR046341">
    <property type="entry name" value="SET_dom_sf"/>
</dbReference>
<dbReference type="PANTHER" id="PTHR12197">
    <property type="entry name" value="HISTONE-LYSINE N-METHYLTRANSFERASE SMYD"/>
    <property type="match status" value="1"/>
</dbReference>
<comment type="caution">
    <text evidence="8">The sequence shown here is derived from an EMBL/GenBank/DDBJ whole genome shotgun (WGS) entry which is preliminary data.</text>
</comment>
<dbReference type="PROSITE" id="PS50865">
    <property type="entry name" value="ZF_MYND_2"/>
    <property type="match status" value="1"/>
</dbReference>
<evidence type="ECO:0000256" key="4">
    <source>
        <dbReference type="PROSITE-ProRule" id="PRU00134"/>
    </source>
</evidence>
<sequence length="612" mass="68939">MSATDLARYLECHGLGLVSDKQKYRKVVALQRLTKGSVVITSRPLCNPIIFPTHRPQHCETCFQTRNSQRKVLKKASELGQQQTVELERCSVCKKRYYCDRDCFTIAWKGWHRWICTDKDMEDLDYEMLKMIAISIERLRNGAYKESEDAHIFSAAYEATAPDGIKTKTTTAIKAETRLDSDSGSETGTETEIRGLGSSPPSTWEAADKKEEPLGLTAYVFSTLLGHESISDPSLISKYRQIATRVRQQLLGSKFVFKSEISGGEPPSVTELMQYLCRFHCNNFSVHDAQLFTMAEGTFPVGALFNHSCRPNATVMYEGKLQVVRALEDIETGQEICTSYVDNGVQRLERRQLLREKYFFECRCPRCGNDQSCEKSDGLSDQDQGDSDDVSKVKQSGFRILDDLIEGNDDGPERGKNKVSGEWLTEQFKPIVLPGARFLQVPAPTLQPPSIFTRATFTSYVLHSLVPLIQTGVSEREYTSKLFEVYQTLQTTQHSHPKPFTTTVMTNATSFFNTCLEHQSWTLASKIGAFILALYLMIYPRHHPLVGLHCFTLAKSLWNDIEGGLTSVRLSHEILRLSLNILKVSHGNKGDNGSLVQEVIDFMKTVDLELGS</sequence>
<evidence type="ECO:0000256" key="1">
    <source>
        <dbReference type="ARBA" id="ARBA00022723"/>
    </source>
</evidence>
<dbReference type="AlphaFoldDB" id="A0A1Y2GXV4"/>
<dbReference type="InterPro" id="IPR002893">
    <property type="entry name" value="Znf_MYND"/>
</dbReference>
<feature type="domain" description="SET" evidence="6">
    <location>
        <begin position="83"/>
        <end position="341"/>
    </location>
</feature>
<dbReference type="GO" id="GO:0008270">
    <property type="term" value="F:zinc ion binding"/>
    <property type="evidence" value="ECO:0007669"/>
    <property type="project" value="UniProtKB-KW"/>
</dbReference>
<accession>A0A1Y2GXV4</accession>
<name>A0A1Y2GXV4_9FUNG</name>
<dbReference type="OrthoDB" id="5945798at2759"/>
<evidence type="ECO:0008006" key="10">
    <source>
        <dbReference type="Google" id="ProtNLM"/>
    </source>
</evidence>
<dbReference type="RefSeq" id="XP_021883417.1">
    <property type="nucleotide sequence ID" value="XM_022023537.1"/>
</dbReference>
<proteinExistence type="predicted"/>
<keyword evidence="2 4" id="KW-0863">Zinc-finger</keyword>
<gene>
    <name evidence="8" type="ORF">BCR41DRAFT_349812</name>
</gene>
<dbReference type="STRING" id="64571.A0A1Y2GXV4"/>
<dbReference type="InterPro" id="IPR050869">
    <property type="entry name" value="H3K4_H4K5_MeTrfase"/>
</dbReference>
<organism evidence="8 9">
    <name type="scientific">Lobosporangium transversale</name>
    <dbReference type="NCBI Taxonomy" id="64571"/>
    <lineage>
        <taxon>Eukaryota</taxon>
        <taxon>Fungi</taxon>
        <taxon>Fungi incertae sedis</taxon>
        <taxon>Mucoromycota</taxon>
        <taxon>Mortierellomycotina</taxon>
        <taxon>Mortierellomycetes</taxon>
        <taxon>Mortierellales</taxon>
        <taxon>Mortierellaceae</taxon>
        <taxon>Lobosporangium</taxon>
    </lineage>
</organism>
<dbReference type="PANTHER" id="PTHR12197:SF292">
    <property type="entry name" value="SET DOMAIN-CONTAINING PROTEIN"/>
    <property type="match status" value="1"/>
</dbReference>
<evidence type="ECO:0000313" key="9">
    <source>
        <dbReference type="Proteomes" id="UP000193648"/>
    </source>
</evidence>
<dbReference type="SUPFAM" id="SSF82199">
    <property type="entry name" value="SET domain"/>
    <property type="match status" value="1"/>
</dbReference>
<reference evidence="8 9" key="1">
    <citation type="submission" date="2016-07" db="EMBL/GenBank/DDBJ databases">
        <title>Pervasive Adenine N6-methylation of Active Genes in Fungi.</title>
        <authorList>
            <consortium name="DOE Joint Genome Institute"/>
            <person name="Mondo S.J."/>
            <person name="Dannebaum R.O."/>
            <person name="Kuo R.C."/>
            <person name="Labutti K."/>
            <person name="Haridas S."/>
            <person name="Kuo A."/>
            <person name="Salamov A."/>
            <person name="Ahrendt S.R."/>
            <person name="Lipzen A."/>
            <person name="Sullivan W."/>
            <person name="Andreopoulos W.B."/>
            <person name="Clum A."/>
            <person name="Lindquist E."/>
            <person name="Daum C."/>
            <person name="Ramamoorthy G.K."/>
            <person name="Gryganskyi A."/>
            <person name="Culley D."/>
            <person name="Magnuson J.K."/>
            <person name="James T.Y."/>
            <person name="O'Malley M.A."/>
            <person name="Stajich J.E."/>
            <person name="Spatafora J.W."/>
            <person name="Visel A."/>
            <person name="Grigoriev I.V."/>
        </authorList>
    </citation>
    <scope>NUCLEOTIDE SEQUENCE [LARGE SCALE GENOMIC DNA]</scope>
    <source>
        <strain evidence="8 9">NRRL 3116</strain>
    </source>
</reference>
<dbReference type="Proteomes" id="UP000193648">
    <property type="component" value="Unassembled WGS sequence"/>
</dbReference>
<evidence type="ECO:0000259" key="7">
    <source>
        <dbReference type="PROSITE" id="PS50865"/>
    </source>
</evidence>
<evidence type="ECO:0000256" key="5">
    <source>
        <dbReference type="SAM" id="MobiDB-lite"/>
    </source>
</evidence>
<dbReference type="PROSITE" id="PS50280">
    <property type="entry name" value="SET"/>
    <property type="match status" value="1"/>
</dbReference>
<evidence type="ECO:0000313" key="8">
    <source>
        <dbReference type="EMBL" id="ORZ22863.1"/>
    </source>
</evidence>
<keyword evidence="1" id="KW-0479">Metal-binding</keyword>
<evidence type="ECO:0000259" key="6">
    <source>
        <dbReference type="PROSITE" id="PS50280"/>
    </source>
</evidence>
<keyword evidence="3" id="KW-0862">Zinc</keyword>
<feature type="region of interest" description="Disordered" evidence="5">
    <location>
        <begin position="178"/>
        <end position="206"/>
    </location>
</feature>
<dbReference type="Gene3D" id="2.170.270.10">
    <property type="entry name" value="SET domain"/>
    <property type="match status" value="1"/>
</dbReference>
<evidence type="ECO:0000256" key="2">
    <source>
        <dbReference type="ARBA" id="ARBA00022771"/>
    </source>
</evidence>
<dbReference type="InterPro" id="IPR011990">
    <property type="entry name" value="TPR-like_helical_dom_sf"/>
</dbReference>
<protein>
    <recommendedName>
        <fullName evidence="10">SET domain-containing protein</fullName>
    </recommendedName>
</protein>
<dbReference type="InParanoid" id="A0A1Y2GXV4"/>
<dbReference type="GeneID" id="33565381"/>